<dbReference type="PANTHER" id="PTHR11608">
    <property type="entry name" value="BIFUNCTIONAL PROTEIN PYRR"/>
    <property type="match status" value="1"/>
</dbReference>
<organism evidence="5">
    <name type="scientific">marine metagenome</name>
    <dbReference type="NCBI Taxonomy" id="408172"/>
    <lineage>
        <taxon>unclassified sequences</taxon>
        <taxon>metagenomes</taxon>
        <taxon>ecological metagenomes</taxon>
    </lineage>
</organism>
<dbReference type="InterPro" id="IPR029057">
    <property type="entry name" value="PRTase-like"/>
</dbReference>
<feature type="domain" description="Phosphoribosyltransferase" evidence="4">
    <location>
        <begin position="7"/>
        <end position="150"/>
    </location>
</feature>
<evidence type="ECO:0000313" key="5">
    <source>
        <dbReference type="EMBL" id="SVA87113.1"/>
    </source>
</evidence>
<evidence type="ECO:0000256" key="2">
    <source>
        <dbReference type="ARBA" id="ARBA00023015"/>
    </source>
</evidence>
<sequence length="181" mass="19590">MADEKLLLDADAIQRGLTRTAHEIAEANADSKSVGLIGIQRGGVHLARRLAKLLGGIWEHDAPVGVLDVSMHRDDIAQRGVVSVQPTEVPFDVEGKTIVLIDDVLFNGRTVRAALDAVHHLGRPRRIQLAVLVDRGHRELPIKPDFVGKNVPTALDERIEVSLGEAGGDDSVTLQTLNTNE</sequence>
<keyword evidence="2" id="KW-0805">Transcription regulation</keyword>
<dbReference type="NCBIfam" id="NF003549">
    <property type="entry name" value="PRK05205.1-5"/>
    <property type="match status" value="1"/>
</dbReference>
<dbReference type="SUPFAM" id="SSF53271">
    <property type="entry name" value="PRTase-like"/>
    <property type="match status" value="1"/>
</dbReference>
<dbReference type="NCBIfam" id="NF003545">
    <property type="entry name" value="PRK05205.1-1"/>
    <property type="match status" value="1"/>
</dbReference>
<name>A0A381ZEC0_9ZZZZ</name>
<dbReference type="PANTHER" id="PTHR11608:SF0">
    <property type="entry name" value="BIFUNCTIONAL PROTEIN PYRR"/>
    <property type="match status" value="1"/>
</dbReference>
<dbReference type="AlphaFoldDB" id="A0A381ZEC0"/>
<dbReference type="FunFam" id="3.40.50.2020:FF:000020">
    <property type="entry name" value="Bifunctional protein PyrR"/>
    <property type="match status" value="1"/>
</dbReference>
<dbReference type="EMBL" id="UINC01020839">
    <property type="protein sequence ID" value="SVA87113.1"/>
    <property type="molecule type" value="Genomic_DNA"/>
</dbReference>
<proteinExistence type="inferred from homology"/>
<dbReference type="CDD" id="cd06223">
    <property type="entry name" value="PRTases_typeI"/>
    <property type="match status" value="1"/>
</dbReference>
<accession>A0A381ZEC0</accession>
<evidence type="ECO:0000259" key="4">
    <source>
        <dbReference type="Pfam" id="PF00156"/>
    </source>
</evidence>
<dbReference type="InterPro" id="IPR050137">
    <property type="entry name" value="PyrR_bifunctional"/>
</dbReference>
<gene>
    <name evidence="5" type="ORF">METZ01_LOCUS139967</name>
</gene>
<dbReference type="HAMAP" id="MF_01219">
    <property type="entry name" value="PyrR"/>
    <property type="match status" value="1"/>
</dbReference>
<keyword evidence="3" id="KW-0804">Transcription</keyword>
<evidence type="ECO:0000256" key="1">
    <source>
        <dbReference type="ARBA" id="ARBA00005565"/>
    </source>
</evidence>
<dbReference type="Pfam" id="PF00156">
    <property type="entry name" value="Pribosyltran"/>
    <property type="match status" value="1"/>
</dbReference>
<protein>
    <recommendedName>
        <fullName evidence="4">Phosphoribosyltransferase domain-containing protein</fullName>
    </recommendedName>
</protein>
<dbReference type="Gene3D" id="3.40.50.2020">
    <property type="match status" value="1"/>
</dbReference>
<comment type="similarity">
    <text evidence="1">Belongs to the purine/pyrimidine phosphoribosyltransferase family. PyrR subfamily.</text>
</comment>
<evidence type="ECO:0000256" key="3">
    <source>
        <dbReference type="ARBA" id="ARBA00023163"/>
    </source>
</evidence>
<dbReference type="InterPro" id="IPR000836">
    <property type="entry name" value="PRTase_dom"/>
</dbReference>
<reference evidence="5" key="1">
    <citation type="submission" date="2018-05" db="EMBL/GenBank/DDBJ databases">
        <authorList>
            <person name="Lanie J.A."/>
            <person name="Ng W.-L."/>
            <person name="Kazmierczak K.M."/>
            <person name="Andrzejewski T.M."/>
            <person name="Davidsen T.M."/>
            <person name="Wayne K.J."/>
            <person name="Tettelin H."/>
            <person name="Glass J.I."/>
            <person name="Rusch D."/>
            <person name="Podicherti R."/>
            <person name="Tsui H.-C.T."/>
            <person name="Winkler M.E."/>
        </authorList>
    </citation>
    <scope>NUCLEOTIDE SEQUENCE</scope>
</reference>
<dbReference type="InterPro" id="IPR023050">
    <property type="entry name" value="PyrR"/>
</dbReference>